<dbReference type="Proteomes" id="UP001330016">
    <property type="component" value="Unassembled WGS sequence"/>
</dbReference>
<evidence type="ECO:0000256" key="1">
    <source>
        <dbReference type="SAM" id="Phobius"/>
    </source>
</evidence>
<sequence length="304" mass="34846">MKTMIAFEWHRWYRSKFVWGLALMALTLPILFFWFSQVGMSQYRRRLIVEINTQETTLSAMVPTYQALSKNTDLPRPERQNAKKTLSLTYSILDALQEQHHAITRRQSPQYITAVLKQNAQTRKLSNTDQPPLIVDAHVLAAQKEQFQHLQQTNGAFEDLHYTLQSAGFLLNWQQLLARPITIFLAVAVVSTLWITALWTNSVSLMRLNVHPHWHWWAANWVLAILSWGAFLLLSNMIGWTLTSLLGTPLLSGNTPWNSIVPGTSSTYFTKWIQALGESVVVFSSCYGFWLGVTAAATNWRRAR</sequence>
<proteinExistence type="predicted"/>
<reference evidence="2 3" key="1">
    <citation type="submission" date="2023-02" db="EMBL/GenBank/DDBJ databases">
        <title>The predominant lactic acid bacteria and yeasts involved in the spontaneous fermentation of millet during the production of the traditional porridge Hausa koko in Ghana.</title>
        <authorList>
            <person name="Atter A."/>
            <person name="Diaz M."/>
        </authorList>
    </citation>
    <scope>NUCLEOTIDE SEQUENCE [LARGE SCALE GENOMIC DNA]</scope>
    <source>
        <strain evidence="2 3">FI11640</strain>
    </source>
</reference>
<accession>A0ABU7SYQ1</accession>
<comment type="caution">
    <text evidence="2">The sequence shown here is derived from an EMBL/GenBank/DDBJ whole genome shotgun (WGS) entry which is preliminary data.</text>
</comment>
<name>A0ABU7SYQ1_9LACO</name>
<keyword evidence="1" id="KW-0472">Membrane</keyword>
<keyword evidence="3" id="KW-1185">Reference proteome</keyword>
<gene>
    <name evidence="2" type="ORF">PS435_06305</name>
</gene>
<feature type="transmembrane region" description="Helical" evidence="1">
    <location>
        <begin position="214"/>
        <end position="234"/>
    </location>
</feature>
<dbReference type="RefSeq" id="WP_331243559.1">
    <property type="nucleotide sequence ID" value="NZ_JAQSGJ010000014.1"/>
</dbReference>
<evidence type="ECO:0000313" key="3">
    <source>
        <dbReference type="Proteomes" id="UP001330016"/>
    </source>
</evidence>
<organism evidence="2 3">
    <name type="scientific">Schleiferilactobacillus harbinensis</name>
    <dbReference type="NCBI Taxonomy" id="304207"/>
    <lineage>
        <taxon>Bacteria</taxon>
        <taxon>Bacillati</taxon>
        <taxon>Bacillota</taxon>
        <taxon>Bacilli</taxon>
        <taxon>Lactobacillales</taxon>
        <taxon>Lactobacillaceae</taxon>
        <taxon>Schleiferilactobacillus</taxon>
    </lineage>
</organism>
<dbReference type="EMBL" id="JAQSGK010000014">
    <property type="protein sequence ID" value="MEE6715467.1"/>
    <property type="molecule type" value="Genomic_DNA"/>
</dbReference>
<keyword evidence="1" id="KW-1133">Transmembrane helix</keyword>
<feature type="transmembrane region" description="Helical" evidence="1">
    <location>
        <begin position="181"/>
        <end position="202"/>
    </location>
</feature>
<evidence type="ECO:0000313" key="2">
    <source>
        <dbReference type="EMBL" id="MEE6715467.1"/>
    </source>
</evidence>
<evidence type="ECO:0008006" key="4">
    <source>
        <dbReference type="Google" id="ProtNLM"/>
    </source>
</evidence>
<protein>
    <recommendedName>
        <fullName evidence="4">ABC transporter permease</fullName>
    </recommendedName>
</protein>
<keyword evidence="1" id="KW-0812">Transmembrane</keyword>
<feature type="transmembrane region" description="Helical" evidence="1">
    <location>
        <begin position="17"/>
        <end position="36"/>
    </location>
</feature>